<dbReference type="InterPro" id="IPR044068">
    <property type="entry name" value="CB"/>
</dbReference>
<proteinExistence type="predicted"/>
<dbReference type="Proteomes" id="UP001595748">
    <property type="component" value="Unassembled WGS sequence"/>
</dbReference>
<dbReference type="PROSITE" id="PS51900">
    <property type="entry name" value="CB"/>
    <property type="match status" value="1"/>
</dbReference>
<evidence type="ECO:0000313" key="5">
    <source>
        <dbReference type="Proteomes" id="UP001595748"/>
    </source>
</evidence>
<feature type="domain" description="Core-binding (CB)" evidence="3">
    <location>
        <begin position="2"/>
        <end position="68"/>
    </location>
</feature>
<dbReference type="EMBL" id="JBHRZF010000043">
    <property type="protein sequence ID" value="MFC3860032.1"/>
    <property type="molecule type" value="Genomic_DNA"/>
</dbReference>
<dbReference type="Gene3D" id="1.10.150.130">
    <property type="match status" value="1"/>
</dbReference>
<organism evidence="4 5">
    <name type="scientific">Deinococcus antarcticus</name>
    <dbReference type="NCBI Taxonomy" id="1298767"/>
    <lineage>
        <taxon>Bacteria</taxon>
        <taxon>Thermotogati</taxon>
        <taxon>Deinococcota</taxon>
        <taxon>Deinococci</taxon>
        <taxon>Deinococcales</taxon>
        <taxon>Deinococcaceae</taxon>
        <taxon>Deinococcus</taxon>
    </lineage>
</organism>
<keyword evidence="1 2" id="KW-0238">DNA-binding</keyword>
<sequence length="68" mass="7621">MEYLRTAIDDFIQEGKRRLSPCTQTYYRGALSAFAAYCKEHGVDHVGHVTRPLIRGYAASLDDSLLTA</sequence>
<name>A0ABV8A2X5_9DEIO</name>
<reference evidence="5" key="1">
    <citation type="journal article" date="2019" name="Int. J. Syst. Evol. Microbiol.">
        <title>The Global Catalogue of Microorganisms (GCM) 10K type strain sequencing project: providing services to taxonomists for standard genome sequencing and annotation.</title>
        <authorList>
            <consortium name="The Broad Institute Genomics Platform"/>
            <consortium name="The Broad Institute Genome Sequencing Center for Infectious Disease"/>
            <person name="Wu L."/>
            <person name="Ma J."/>
        </authorList>
    </citation>
    <scope>NUCLEOTIDE SEQUENCE [LARGE SCALE GENOMIC DNA]</scope>
    <source>
        <strain evidence="5">CCTCC AB 2013263</strain>
    </source>
</reference>
<evidence type="ECO:0000256" key="1">
    <source>
        <dbReference type="ARBA" id="ARBA00023125"/>
    </source>
</evidence>
<dbReference type="InterPro" id="IPR010998">
    <property type="entry name" value="Integrase_recombinase_N"/>
</dbReference>
<evidence type="ECO:0000256" key="2">
    <source>
        <dbReference type="PROSITE-ProRule" id="PRU01248"/>
    </source>
</evidence>
<accession>A0ABV8A2X5</accession>
<gene>
    <name evidence="4" type="ORF">ACFOPQ_04540</name>
</gene>
<dbReference type="RefSeq" id="WP_380076184.1">
    <property type="nucleotide sequence ID" value="NZ_JBHRZF010000043.1"/>
</dbReference>
<keyword evidence="5" id="KW-1185">Reference proteome</keyword>
<evidence type="ECO:0000313" key="4">
    <source>
        <dbReference type="EMBL" id="MFC3860032.1"/>
    </source>
</evidence>
<comment type="caution">
    <text evidence="4">The sequence shown here is derived from an EMBL/GenBank/DDBJ whole genome shotgun (WGS) entry which is preliminary data.</text>
</comment>
<evidence type="ECO:0000259" key="3">
    <source>
        <dbReference type="PROSITE" id="PS51900"/>
    </source>
</evidence>
<protein>
    <recommendedName>
        <fullName evidence="3">Core-binding (CB) domain-containing protein</fullName>
    </recommendedName>
</protein>